<dbReference type="PRINTS" id="PR00394">
    <property type="entry name" value="RHSPROTEIN"/>
</dbReference>
<dbReference type="InterPro" id="IPR022385">
    <property type="entry name" value="Rhs_assc_core"/>
</dbReference>
<dbReference type="SUPFAM" id="SSF63840">
    <property type="entry name" value="Ribonuclease domain of colicin E3"/>
    <property type="match status" value="1"/>
</dbReference>
<gene>
    <name evidence="4" type="ORF">LMG26411_06461</name>
</gene>
<feature type="domain" description="Colicin E3-like ribonuclease" evidence="3">
    <location>
        <begin position="194"/>
        <end position="275"/>
    </location>
</feature>
<keyword evidence="5" id="KW-1185">Reference proteome</keyword>
<evidence type="ECO:0000259" key="2">
    <source>
        <dbReference type="Pfam" id="PF03527"/>
    </source>
</evidence>
<comment type="caution">
    <text evidence="4">The sequence shown here is derived from an EMBL/GenBank/DDBJ whole genome shotgun (WGS) entry which is preliminary data.</text>
</comment>
<dbReference type="Pfam" id="PF03527">
    <property type="entry name" value="RHS"/>
    <property type="match status" value="1"/>
</dbReference>
<dbReference type="Gene3D" id="3.10.380.10">
    <property type="entry name" value="Colicin E3-like ribonuclease domain"/>
    <property type="match status" value="1"/>
</dbReference>
<feature type="region of interest" description="Disordered" evidence="1">
    <location>
        <begin position="244"/>
        <end position="276"/>
    </location>
</feature>
<evidence type="ECO:0000256" key="1">
    <source>
        <dbReference type="SAM" id="MobiDB-lite"/>
    </source>
</evidence>
<dbReference type="InterPro" id="IPR050708">
    <property type="entry name" value="T6SS_VgrG/RHS"/>
</dbReference>
<feature type="domain" description="RHS protein conserved region" evidence="2">
    <location>
        <begin position="83"/>
        <end position="115"/>
    </location>
</feature>
<dbReference type="PANTHER" id="PTHR32305:SF15">
    <property type="entry name" value="PROTEIN RHSA-RELATED"/>
    <property type="match status" value="1"/>
</dbReference>
<accession>A0ABN7QDP4</accession>
<proteinExistence type="predicted"/>
<dbReference type="RefSeq" id="WP_244874138.1">
    <property type="nucleotide sequence ID" value="NZ_CAJPVI010000054.1"/>
</dbReference>
<evidence type="ECO:0000313" key="4">
    <source>
        <dbReference type="EMBL" id="CAG2159126.1"/>
    </source>
</evidence>
<reference evidence="4 5" key="1">
    <citation type="submission" date="2021-03" db="EMBL/GenBank/DDBJ databases">
        <authorList>
            <person name="Peeters C."/>
        </authorList>
    </citation>
    <scope>NUCLEOTIDE SEQUENCE [LARGE SCALE GENOMIC DNA]</scope>
    <source>
        <strain evidence="4 5">LMG 26411</strain>
    </source>
</reference>
<evidence type="ECO:0000313" key="5">
    <source>
        <dbReference type="Proteomes" id="UP000672657"/>
    </source>
</evidence>
<dbReference type="InterPro" id="IPR009105">
    <property type="entry name" value="Colicin_E3_ribonuclease"/>
</dbReference>
<dbReference type="EMBL" id="CAJPVI010000054">
    <property type="protein sequence ID" value="CAG2159126.1"/>
    <property type="molecule type" value="Genomic_DNA"/>
</dbReference>
<dbReference type="PANTHER" id="PTHR32305">
    <property type="match status" value="1"/>
</dbReference>
<protein>
    <submittedName>
        <fullName evidence="4">Uncharacterized protein</fullName>
    </submittedName>
</protein>
<dbReference type="NCBIfam" id="TIGR03696">
    <property type="entry name" value="Rhs_assc_core"/>
    <property type="match status" value="1"/>
</dbReference>
<organism evidence="4 5">
    <name type="scientific">Cupriavidus numazuensis</name>
    <dbReference type="NCBI Taxonomy" id="221992"/>
    <lineage>
        <taxon>Bacteria</taxon>
        <taxon>Pseudomonadati</taxon>
        <taxon>Pseudomonadota</taxon>
        <taxon>Betaproteobacteria</taxon>
        <taxon>Burkholderiales</taxon>
        <taxon>Burkholderiaceae</taxon>
        <taxon>Cupriavidus</taxon>
    </lineage>
</organism>
<dbReference type="InterPro" id="IPR036725">
    <property type="entry name" value="ColE3_ribonuclease_sf"/>
</dbReference>
<dbReference type="InterPro" id="IPR001826">
    <property type="entry name" value="RHS"/>
</dbReference>
<name>A0ABN7QDP4_9BURK</name>
<feature type="region of interest" description="Disordered" evidence="1">
    <location>
        <begin position="202"/>
        <end position="221"/>
    </location>
</feature>
<dbReference type="Pfam" id="PF09000">
    <property type="entry name" value="Cytotoxic"/>
    <property type="match status" value="1"/>
</dbReference>
<evidence type="ECO:0000259" key="3">
    <source>
        <dbReference type="Pfam" id="PF09000"/>
    </source>
</evidence>
<sequence length="276" mass="30771">MERASRLQSLIREDPADPYSLPVAQRQHTLRDAWQAVSLYLHEPGTFVPLAKLDEVLVQAAHFATGTDGRFIEYPATTRHATYLYQNDHLGTPQELLDESGKVVWLGRYRAWGALKGTKLLHGEEALTGNAIRAQGQYHDEETGLYYNRHRYYDPHAGRFITQDPIGLAGGVNLYKYAPNPTAWVDPLGLNKYVPAPSSLPGFPTAQRAKPKTSVQGGGGLRKRWRLPDGCICEWDSQHGEVEKYDRHGRHQGAFDPGSGEAIPGKGPNPTRRIEP</sequence>
<dbReference type="Gene3D" id="2.180.10.10">
    <property type="entry name" value="RHS repeat-associated core"/>
    <property type="match status" value="1"/>
</dbReference>
<dbReference type="Proteomes" id="UP000672657">
    <property type="component" value="Unassembled WGS sequence"/>
</dbReference>